<keyword evidence="3" id="KW-1185">Reference proteome</keyword>
<organism evidence="2 3">
    <name type="scientific">Asanoa ishikariensis</name>
    <dbReference type="NCBI Taxonomy" id="137265"/>
    <lineage>
        <taxon>Bacteria</taxon>
        <taxon>Bacillati</taxon>
        <taxon>Actinomycetota</taxon>
        <taxon>Actinomycetes</taxon>
        <taxon>Micromonosporales</taxon>
        <taxon>Micromonosporaceae</taxon>
        <taxon>Asanoa</taxon>
    </lineage>
</organism>
<evidence type="ECO:0000313" key="3">
    <source>
        <dbReference type="Proteomes" id="UP000199632"/>
    </source>
</evidence>
<dbReference type="Proteomes" id="UP000199632">
    <property type="component" value="Unassembled WGS sequence"/>
</dbReference>
<accession>A0A1H3NMJ4</accession>
<keyword evidence="1" id="KW-1133">Transmembrane helix</keyword>
<feature type="transmembrane region" description="Helical" evidence="1">
    <location>
        <begin position="66"/>
        <end position="84"/>
    </location>
</feature>
<evidence type="ECO:0000256" key="1">
    <source>
        <dbReference type="SAM" id="Phobius"/>
    </source>
</evidence>
<sequence>MAPNDRDAFALALLLGVAGLTHFAAPRPYDSIVPRRLPGPARAWTYASGAAELAVAGAVACRPSRAVGGLAAAALFVAVFPANVKMAIDWRRRRPLPRAVAYARLPLQAPLVWWSVRVARSAGRAPSNMTEGRK</sequence>
<proteinExistence type="predicted"/>
<protein>
    <submittedName>
        <fullName evidence="2">Uncharacterized membrane protein</fullName>
    </submittedName>
</protein>
<dbReference type="PANTHER" id="PTHR36974:SF1">
    <property type="entry name" value="DOXX FAMILY MEMBRANE PROTEIN"/>
    <property type="match status" value="1"/>
</dbReference>
<reference evidence="3" key="1">
    <citation type="submission" date="2016-10" db="EMBL/GenBank/DDBJ databases">
        <authorList>
            <person name="Varghese N."/>
            <person name="Submissions S."/>
        </authorList>
    </citation>
    <scope>NUCLEOTIDE SEQUENCE [LARGE SCALE GENOMIC DNA]</scope>
    <source>
        <strain evidence="3">DSM 44718</strain>
    </source>
</reference>
<keyword evidence="1" id="KW-0472">Membrane</keyword>
<dbReference type="RefSeq" id="WP_090789781.1">
    <property type="nucleotide sequence ID" value="NZ_BOND01000026.1"/>
</dbReference>
<name>A0A1H3NMJ4_9ACTN</name>
<dbReference type="AlphaFoldDB" id="A0A1H3NMJ4"/>
<dbReference type="PANTHER" id="PTHR36974">
    <property type="entry name" value="MEMBRANE PROTEIN-RELATED"/>
    <property type="match status" value="1"/>
</dbReference>
<dbReference type="EMBL" id="FNQB01000001">
    <property type="protein sequence ID" value="SDY90167.1"/>
    <property type="molecule type" value="Genomic_DNA"/>
</dbReference>
<dbReference type="OrthoDB" id="3267646at2"/>
<keyword evidence="1" id="KW-0812">Transmembrane</keyword>
<gene>
    <name evidence="2" type="ORF">SAMN05421684_2187</name>
</gene>
<evidence type="ECO:0000313" key="2">
    <source>
        <dbReference type="EMBL" id="SDY90167.1"/>
    </source>
</evidence>